<dbReference type="PANTHER" id="PTHR43811:SF19">
    <property type="entry name" value="39 KDA FK506-BINDING NUCLEAR PROTEIN"/>
    <property type="match status" value="1"/>
</dbReference>
<feature type="domain" description="PPIase FKBP-type" evidence="6">
    <location>
        <begin position="111"/>
        <end position="195"/>
    </location>
</feature>
<dbReference type="GO" id="GO:0000786">
    <property type="term" value="C:nucleosome"/>
    <property type="evidence" value="ECO:0007669"/>
    <property type="project" value="InterPro"/>
</dbReference>
<proteinExistence type="predicted"/>
<dbReference type="PROSITE" id="PS50059">
    <property type="entry name" value="FKBP_PPIASE"/>
    <property type="match status" value="1"/>
</dbReference>
<dbReference type="FunFam" id="3.10.50.40:FF:000006">
    <property type="entry name" value="Peptidyl-prolyl cis-trans isomerase"/>
    <property type="match status" value="1"/>
</dbReference>
<evidence type="ECO:0000256" key="2">
    <source>
        <dbReference type="ARBA" id="ARBA00013194"/>
    </source>
</evidence>
<sequence>MSKKRASGGPPKTMLDKIVYAIRSTPSRNPNGVSRAAIAKYLAAELGVDAKSTRAAAQVKSALKRGVSKGILVQTGQSFRVEGDAVPDVPEEEKLGIKDLREGDGPACGPGDTVVMRYEGRLDDGTVFDKASGFEFTLGAGEVIKGWDEGIPGMRAGGKRELYVPSRLGYGKRGSPPEIPGSANLRFTVALREIK</sequence>
<evidence type="ECO:0000313" key="8">
    <source>
        <dbReference type="EMBL" id="EJK63539.1"/>
    </source>
</evidence>
<dbReference type="InterPro" id="IPR001179">
    <property type="entry name" value="PPIase_FKBP_dom"/>
</dbReference>
<feature type="domain" description="H15" evidence="7">
    <location>
        <begin position="10"/>
        <end position="83"/>
    </location>
</feature>
<reference evidence="8 9" key="1">
    <citation type="journal article" date="2012" name="Genome Biol.">
        <title>Genome and low-iron response of an oceanic diatom adapted to chronic iron limitation.</title>
        <authorList>
            <person name="Lommer M."/>
            <person name="Specht M."/>
            <person name="Roy A.S."/>
            <person name="Kraemer L."/>
            <person name="Andreson R."/>
            <person name="Gutowska M.A."/>
            <person name="Wolf J."/>
            <person name="Bergner S.V."/>
            <person name="Schilhabel M.B."/>
            <person name="Klostermeier U.C."/>
            <person name="Beiko R.G."/>
            <person name="Rosenstiel P."/>
            <person name="Hippler M."/>
            <person name="Laroche J."/>
        </authorList>
    </citation>
    <scope>NUCLEOTIDE SEQUENCE [LARGE SCALE GENOMIC DNA]</scope>
    <source>
        <strain evidence="8 9">CCMP1005</strain>
    </source>
</reference>
<dbReference type="InterPro" id="IPR005818">
    <property type="entry name" value="Histone_H1/H5_H15"/>
</dbReference>
<dbReference type="OrthoDB" id="1902587at2759"/>
<organism evidence="8 9">
    <name type="scientific">Thalassiosira oceanica</name>
    <name type="common">Marine diatom</name>
    <dbReference type="NCBI Taxonomy" id="159749"/>
    <lineage>
        <taxon>Eukaryota</taxon>
        <taxon>Sar</taxon>
        <taxon>Stramenopiles</taxon>
        <taxon>Ochrophyta</taxon>
        <taxon>Bacillariophyta</taxon>
        <taxon>Coscinodiscophyceae</taxon>
        <taxon>Thalassiosirophycidae</taxon>
        <taxon>Thalassiosirales</taxon>
        <taxon>Thalassiosiraceae</taxon>
        <taxon>Thalassiosira</taxon>
    </lineage>
</organism>
<accession>K0SEW8</accession>
<protein>
    <recommendedName>
        <fullName evidence="2 5">peptidylprolyl isomerase</fullName>
        <ecNumber evidence="2 5">5.2.1.8</ecNumber>
    </recommendedName>
</protein>
<evidence type="ECO:0000259" key="6">
    <source>
        <dbReference type="PROSITE" id="PS50059"/>
    </source>
</evidence>
<dbReference type="SUPFAM" id="SSF54534">
    <property type="entry name" value="FKBP-like"/>
    <property type="match status" value="1"/>
</dbReference>
<dbReference type="InterPro" id="IPR036388">
    <property type="entry name" value="WH-like_DNA-bd_sf"/>
</dbReference>
<dbReference type="PANTHER" id="PTHR43811">
    <property type="entry name" value="FKBP-TYPE PEPTIDYL-PROLYL CIS-TRANS ISOMERASE FKPA"/>
    <property type="match status" value="1"/>
</dbReference>
<dbReference type="Pfam" id="PF00254">
    <property type="entry name" value="FKBP_C"/>
    <property type="match status" value="1"/>
</dbReference>
<evidence type="ECO:0000256" key="1">
    <source>
        <dbReference type="ARBA" id="ARBA00000971"/>
    </source>
</evidence>
<comment type="catalytic activity">
    <reaction evidence="1 5">
        <text>[protein]-peptidylproline (omega=180) = [protein]-peptidylproline (omega=0)</text>
        <dbReference type="Rhea" id="RHEA:16237"/>
        <dbReference type="Rhea" id="RHEA-COMP:10747"/>
        <dbReference type="Rhea" id="RHEA-COMP:10748"/>
        <dbReference type="ChEBI" id="CHEBI:83833"/>
        <dbReference type="ChEBI" id="CHEBI:83834"/>
        <dbReference type="EC" id="5.2.1.8"/>
    </reaction>
</comment>
<dbReference type="GO" id="GO:0006334">
    <property type="term" value="P:nucleosome assembly"/>
    <property type="evidence" value="ECO:0007669"/>
    <property type="project" value="InterPro"/>
</dbReference>
<dbReference type="AlphaFoldDB" id="K0SEW8"/>
<name>K0SEW8_THAOC</name>
<comment type="caution">
    <text evidence="8">The sequence shown here is derived from an EMBL/GenBank/DDBJ whole genome shotgun (WGS) entry which is preliminary data.</text>
</comment>
<evidence type="ECO:0000313" key="9">
    <source>
        <dbReference type="Proteomes" id="UP000266841"/>
    </source>
</evidence>
<dbReference type="Pfam" id="PF00538">
    <property type="entry name" value="Linker_histone"/>
    <property type="match status" value="1"/>
</dbReference>
<dbReference type="EMBL" id="AGNL01018181">
    <property type="protein sequence ID" value="EJK63539.1"/>
    <property type="molecule type" value="Genomic_DNA"/>
</dbReference>
<dbReference type="eggNOG" id="KOG0549">
    <property type="taxonomic scope" value="Eukaryota"/>
</dbReference>
<dbReference type="InterPro" id="IPR046357">
    <property type="entry name" value="PPIase_dom_sf"/>
</dbReference>
<dbReference type="GO" id="GO:0003755">
    <property type="term" value="F:peptidyl-prolyl cis-trans isomerase activity"/>
    <property type="evidence" value="ECO:0007669"/>
    <property type="project" value="UniProtKB-KW"/>
</dbReference>
<keyword evidence="9" id="KW-1185">Reference proteome</keyword>
<dbReference type="Gene3D" id="3.10.50.40">
    <property type="match status" value="1"/>
</dbReference>
<keyword evidence="3 5" id="KW-0697">Rotamase</keyword>
<dbReference type="Gene3D" id="1.10.10.10">
    <property type="entry name" value="Winged helix-like DNA-binding domain superfamily/Winged helix DNA-binding domain"/>
    <property type="match status" value="1"/>
</dbReference>
<dbReference type="EC" id="5.2.1.8" evidence="2 5"/>
<dbReference type="OMA" id="PAIAKCM"/>
<evidence type="ECO:0000256" key="4">
    <source>
        <dbReference type="ARBA" id="ARBA00023235"/>
    </source>
</evidence>
<evidence type="ECO:0000256" key="5">
    <source>
        <dbReference type="PROSITE-ProRule" id="PRU00277"/>
    </source>
</evidence>
<dbReference type="InterPro" id="IPR036390">
    <property type="entry name" value="WH_DNA-bd_sf"/>
</dbReference>
<gene>
    <name evidence="8" type="ORF">THAOC_15798</name>
</gene>
<keyword evidence="4 5" id="KW-0413">Isomerase</keyword>
<dbReference type="GO" id="GO:0003677">
    <property type="term" value="F:DNA binding"/>
    <property type="evidence" value="ECO:0007669"/>
    <property type="project" value="InterPro"/>
</dbReference>
<dbReference type="SMART" id="SM00526">
    <property type="entry name" value="H15"/>
    <property type="match status" value="1"/>
</dbReference>
<evidence type="ECO:0000256" key="3">
    <source>
        <dbReference type="ARBA" id="ARBA00023110"/>
    </source>
</evidence>
<dbReference type="SUPFAM" id="SSF46785">
    <property type="entry name" value="Winged helix' DNA-binding domain"/>
    <property type="match status" value="1"/>
</dbReference>
<evidence type="ECO:0000259" key="7">
    <source>
        <dbReference type="PROSITE" id="PS51504"/>
    </source>
</evidence>
<dbReference type="Proteomes" id="UP000266841">
    <property type="component" value="Unassembled WGS sequence"/>
</dbReference>
<dbReference type="PROSITE" id="PS51504">
    <property type="entry name" value="H15"/>
    <property type="match status" value="1"/>
</dbReference>